<sequence>MGMSFELAIEMFTTGTTYELGMQRQNDTTIAISRFSAHFLHVRRYCFYTSPCSREDARVRIWYEFR</sequence>
<protein>
    <submittedName>
        <fullName evidence="1">Uncharacterized protein</fullName>
    </submittedName>
</protein>
<reference evidence="1 2" key="2">
    <citation type="journal article" date="2014" name="J. Gen. Appl. Microbiol.">
        <title>The early diverging ascomycetous budding yeast Saitoella complicata has three histone deacetylases belonging to the Clr6, Hos2, and Rpd3 lineages.</title>
        <authorList>
            <person name="Nishida H."/>
            <person name="Matsumoto T."/>
            <person name="Kondo S."/>
            <person name="Hamamoto M."/>
            <person name="Yoshikawa H."/>
        </authorList>
    </citation>
    <scope>NUCLEOTIDE SEQUENCE [LARGE SCALE GENOMIC DNA]</scope>
    <source>
        <strain evidence="1 2">NRRL Y-17804</strain>
    </source>
</reference>
<gene>
    <name evidence="1" type="ORF">G7K_6495-t1</name>
</gene>
<dbReference type="Proteomes" id="UP000033140">
    <property type="component" value="Unassembled WGS sequence"/>
</dbReference>
<evidence type="ECO:0000313" key="2">
    <source>
        <dbReference type="Proteomes" id="UP000033140"/>
    </source>
</evidence>
<name>A0A0E9NRD3_SAICN</name>
<reference evidence="1 2" key="1">
    <citation type="journal article" date="2011" name="J. Gen. Appl. Microbiol.">
        <title>Draft genome sequencing of the enigmatic yeast Saitoella complicata.</title>
        <authorList>
            <person name="Nishida H."/>
            <person name="Hamamoto M."/>
            <person name="Sugiyama J."/>
        </authorList>
    </citation>
    <scope>NUCLEOTIDE SEQUENCE [LARGE SCALE GENOMIC DNA]</scope>
    <source>
        <strain evidence="1 2">NRRL Y-17804</strain>
    </source>
</reference>
<dbReference type="EMBL" id="BACD03000068">
    <property type="protein sequence ID" value="GAO52417.1"/>
    <property type="molecule type" value="Genomic_DNA"/>
</dbReference>
<dbReference type="AlphaFoldDB" id="A0A0E9NRD3"/>
<accession>A0A0E9NRD3</accession>
<organism evidence="1 2">
    <name type="scientific">Saitoella complicata (strain BCRC 22490 / CBS 7301 / JCM 7358 / NBRC 10748 / NRRL Y-17804)</name>
    <dbReference type="NCBI Taxonomy" id="698492"/>
    <lineage>
        <taxon>Eukaryota</taxon>
        <taxon>Fungi</taxon>
        <taxon>Dikarya</taxon>
        <taxon>Ascomycota</taxon>
        <taxon>Taphrinomycotina</taxon>
        <taxon>Taphrinomycotina incertae sedis</taxon>
        <taxon>Saitoella</taxon>
    </lineage>
</organism>
<evidence type="ECO:0000313" key="1">
    <source>
        <dbReference type="EMBL" id="GAO52417.1"/>
    </source>
</evidence>
<proteinExistence type="predicted"/>
<comment type="caution">
    <text evidence="1">The sequence shown here is derived from an EMBL/GenBank/DDBJ whole genome shotgun (WGS) entry which is preliminary data.</text>
</comment>
<keyword evidence="2" id="KW-1185">Reference proteome</keyword>
<reference evidence="1 2" key="3">
    <citation type="journal article" date="2015" name="Genome Announc.">
        <title>Draft Genome Sequence of the Archiascomycetous Yeast Saitoella complicata.</title>
        <authorList>
            <person name="Yamauchi K."/>
            <person name="Kondo S."/>
            <person name="Hamamoto M."/>
            <person name="Takahashi Y."/>
            <person name="Ogura Y."/>
            <person name="Hayashi T."/>
            <person name="Nishida H."/>
        </authorList>
    </citation>
    <scope>NUCLEOTIDE SEQUENCE [LARGE SCALE GENOMIC DNA]</scope>
    <source>
        <strain evidence="1 2">NRRL Y-17804</strain>
    </source>
</reference>